<keyword evidence="9" id="KW-1185">Reference proteome</keyword>
<keyword evidence="2" id="KW-0479">Metal-binding</keyword>
<feature type="domain" description="Arf-GAP" evidence="7">
    <location>
        <begin position="18"/>
        <end position="136"/>
    </location>
</feature>
<evidence type="ECO:0000313" key="8">
    <source>
        <dbReference type="EMBL" id="RZF42097.1"/>
    </source>
</evidence>
<evidence type="ECO:0000256" key="3">
    <source>
        <dbReference type="ARBA" id="ARBA00022771"/>
    </source>
</evidence>
<feature type="region of interest" description="Disordered" evidence="6">
    <location>
        <begin position="154"/>
        <end position="220"/>
    </location>
</feature>
<dbReference type="InterPro" id="IPR038508">
    <property type="entry name" value="ArfGAP_dom_sf"/>
</dbReference>
<feature type="compositionally biased region" description="Polar residues" evidence="6">
    <location>
        <begin position="165"/>
        <end position="175"/>
    </location>
</feature>
<protein>
    <recommendedName>
        <fullName evidence="7">Arf-GAP domain-containing protein</fullName>
    </recommendedName>
</protein>
<dbReference type="SMART" id="SM00105">
    <property type="entry name" value="ArfGap"/>
    <property type="match status" value="1"/>
</dbReference>
<evidence type="ECO:0000256" key="2">
    <source>
        <dbReference type="ARBA" id="ARBA00022723"/>
    </source>
</evidence>
<dbReference type="AlphaFoldDB" id="A0A482X8R4"/>
<dbReference type="CDD" id="cd08839">
    <property type="entry name" value="ArfGap_SMAP"/>
    <property type="match status" value="1"/>
</dbReference>
<gene>
    <name evidence="8" type="ORF">LSTR_LSTR006690</name>
</gene>
<feature type="compositionally biased region" description="Low complexity" evidence="6">
    <location>
        <begin position="205"/>
        <end position="216"/>
    </location>
</feature>
<dbReference type="SMR" id="A0A482X8R4"/>
<dbReference type="InterPro" id="IPR051718">
    <property type="entry name" value="ARF_GTPase-activating"/>
</dbReference>
<dbReference type="GO" id="GO:0008270">
    <property type="term" value="F:zinc ion binding"/>
    <property type="evidence" value="ECO:0007669"/>
    <property type="project" value="UniProtKB-KW"/>
</dbReference>
<evidence type="ECO:0000313" key="9">
    <source>
        <dbReference type="Proteomes" id="UP000291343"/>
    </source>
</evidence>
<name>A0A482X8R4_LAOST</name>
<accession>A0A482X8R4</accession>
<evidence type="ECO:0000256" key="5">
    <source>
        <dbReference type="PROSITE-ProRule" id="PRU00288"/>
    </source>
</evidence>
<evidence type="ECO:0000256" key="6">
    <source>
        <dbReference type="SAM" id="MobiDB-lite"/>
    </source>
</evidence>
<dbReference type="PANTHER" id="PTHR45705:SF1">
    <property type="entry name" value="FI20236P1"/>
    <property type="match status" value="1"/>
</dbReference>
<comment type="caution">
    <text evidence="8">The sequence shown here is derived from an EMBL/GenBank/DDBJ whole genome shotgun (WGS) entry which is preliminary data.</text>
</comment>
<dbReference type="SUPFAM" id="SSF57863">
    <property type="entry name" value="ArfGap/RecO-like zinc finger"/>
    <property type="match status" value="1"/>
</dbReference>
<dbReference type="Gene3D" id="1.10.220.150">
    <property type="entry name" value="Arf GTPase activating protein"/>
    <property type="match status" value="1"/>
</dbReference>
<dbReference type="FunCoup" id="A0A482X8R4">
    <property type="interactions" value="1387"/>
</dbReference>
<dbReference type="FunFam" id="1.10.220.150:FF:000009">
    <property type="entry name" value="stromal membrane-associated protein 1 isoform X1"/>
    <property type="match status" value="1"/>
</dbReference>
<feature type="compositionally biased region" description="Polar residues" evidence="6">
    <location>
        <begin position="195"/>
        <end position="204"/>
    </location>
</feature>
<keyword evidence="3 5" id="KW-0863">Zinc-finger</keyword>
<evidence type="ECO:0000256" key="4">
    <source>
        <dbReference type="ARBA" id="ARBA00022833"/>
    </source>
</evidence>
<dbReference type="PROSITE" id="PS50115">
    <property type="entry name" value="ARFGAP"/>
    <property type="match status" value="1"/>
</dbReference>
<reference evidence="8 9" key="1">
    <citation type="journal article" date="2017" name="Gigascience">
        <title>Genome sequence of the small brown planthopper, Laodelphax striatellus.</title>
        <authorList>
            <person name="Zhu J."/>
            <person name="Jiang F."/>
            <person name="Wang X."/>
            <person name="Yang P."/>
            <person name="Bao Y."/>
            <person name="Zhao W."/>
            <person name="Wang W."/>
            <person name="Lu H."/>
            <person name="Wang Q."/>
            <person name="Cui N."/>
            <person name="Li J."/>
            <person name="Chen X."/>
            <person name="Luo L."/>
            <person name="Yu J."/>
            <person name="Kang L."/>
            <person name="Cui F."/>
        </authorList>
    </citation>
    <scope>NUCLEOTIDE SEQUENCE [LARGE SCALE GENOMIC DNA]</scope>
    <source>
        <strain evidence="8">Lst14</strain>
    </source>
</reference>
<dbReference type="InParanoid" id="A0A482X8R4"/>
<dbReference type="EMBL" id="QKKF02015641">
    <property type="protein sequence ID" value="RZF42097.1"/>
    <property type="molecule type" value="Genomic_DNA"/>
</dbReference>
<evidence type="ECO:0000259" key="7">
    <source>
        <dbReference type="PROSITE" id="PS50115"/>
    </source>
</evidence>
<keyword evidence="1" id="KW-0343">GTPase activation</keyword>
<dbReference type="Proteomes" id="UP000291343">
    <property type="component" value="Unassembled WGS sequence"/>
</dbReference>
<evidence type="ECO:0000256" key="1">
    <source>
        <dbReference type="ARBA" id="ARBA00022468"/>
    </source>
</evidence>
<dbReference type="STRING" id="195883.A0A482X8R4"/>
<dbReference type="InterPro" id="IPR001164">
    <property type="entry name" value="ArfGAP_dom"/>
</dbReference>
<sequence length="435" mass="47054">MTSKADKERQKQVQDKCQALLTQMLRDDDNKYCVDCDTKGPRWASWNLGVFLCIRCAGIHRNLGVHISRVKSVTLDSWTPEQVVSLQMMGNSRARAVYEANLPDNFRRPHADSALEAFVRAKYEAKKYIAKEWVQPPLPTVNWDKEFEEEAAERIRKRKKQQEKSASVTTKSVTPVATRKADGVVPQPLPKPNASPKSQRHNAASSILSSSPSKPSTDLLGLDSSMCDAVSSAGGDDMFTSFLSAPVAGGAVKRTPEEESFFNQPVATEKKQLTTDSILALYAKTPAPATGHQQPPLVAATFGQVAATTAQGFLANTQQMPGGFQPQPANGMIAGMQNTMHPMMVNQSNPFYNMGGAGGVGQPHINLGGPAPATALHQQMSAMSLSQAQPNFGAFVQSQQMVPTFPSSQNFQAMQFNMSSNPTTIPGPTLSSNLS</sequence>
<organism evidence="8 9">
    <name type="scientific">Laodelphax striatellus</name>
    <name type="common">Small brown planthopper</name>
    <name type="synonym">Delphax striatella</name>
    <dbReference type="NCBI Taxonomy" id="195883"/>
    <lineage>
        <taxon>Eukaryota</taxon>
        <taxon>Metazoa</taxon>
        <taxon>Ecdysozoa</taxon>
        <taxon>Arthropoda</taxon>
        <taxon>Hexapoda</taxon>
        <taxon>Insecta</taxon>
        <taxon>Pterygota</taxon>
        <taxon>Neoptera</taxon>
        <taxon>Paraneoptera</taxon>
        <taxon>Hemiptera</taxon>
        <taxon>Auchenorrhyncha</taxon>
        <taxon>Fulgoroidea</taxon>
        <taxon>Delphacidae</taxon>
        <taxon>Criomorphinae</taxon>
        <taxon>Laodelphax</taxon>
    </lineage>
</organism>
<dbReference type="GO" id="GO:0005737">
    <property type="term" value="C:cytoplasm"/>
    <property type="evidence" value="ECO:0007669"/>
    <property type="project" value="TreeGrafter"/>
</dbReference>
<dbReference type="OrthoDB" id="73919at2759"/>
<dbReference type="InterPro" id="IPR037278">
    <property type="entry name" value="ARFGAP/RecO"/>
</dbReference>
<dbReference type="GO" id="GO:0005096">
    <property type="term" value="F:GTPase activator activity"/>
    <property type="evidence" value="ECO:0007669"/>
    <property type="project" value="UniProtKB-KW"/>
</dbReference>
<dbReference type="InterPro" id="IPR044732">
    <property type="entry name" value="ArfGAP_SMAP1-like"/>
</dbReference>
<keyword evidence="4" id="KW-0862">Zinc</keyword>
<dbReference type="Pfam" id="PF01412">
    <property type="entry name" value="ArfGap"/>
    <property type="match status" value="1"/>
</dbReference>
<proteinExistence type="predicted"/>
<dbReference type="PANTHER" id="PTHR45705">
    <property type="entry name" value="FI20236P1"/>
    <property type="match status" value="1"/>
</dbReference>
<dbReference type="PRINTS" id="PR00405">
    <property type="entry name" value="REVINTRACTNG"/>
</dbReference>